<dbReference type="GO" id="GO:0006515">
    <property type="term" value="P:protein quality control for misfolded or incompletely synthesized proteins"/>
    <property type="evidence" value="ECO:0007669"/>
    <property type="project" value="TreeGrafter"/>
</dbReference>
<proteinExistence type="predicted"/>
<evidence type="ECO:0000259" key="2">
    <source>
        <dbReference type="Pfam" id="PF00004"/>
    </source>
</evidence>
<dbReference type="InterPro" id="IPR003959">
    <property type="entry name" value="ATPase_AAA_core"/>
</dbReference>
<dbReference type="GO" id="GO:0007005">
    <property type="term" value="P:mitochondrion organization"/>
    <property type="evidence" value="ECO:0007669"/>
    <property type="project" value="TreeGrafter"/>
</dbReference>
<protein>
    <recommendedName>
        <fullName evidence="2">ATPase AAA-type core domain-containing protein</fullName>
    </recommendedName>
</protein>
<dbReference type="GO" id="GO:0051131">
    <property type="term" value="P:chaperone-mediated protein complex assembly"/>
    <property type="evidence" value="ECO:0007669"/>
    <property type="project" value="TreeGrafter"/>
</dbReference>
<evidence type="ECO:0000256" key="1">
    <source>
        <dbReference type="SAM" id="MobiDB-lite"/>
    </source>
</evidence>
<feature type="compositionally biased region" description="Acidic residues" evidence="1">
    <location>
        <begin position="118"/>
        <end position="139"/>
    </location>
</feature>
<feature type="compositionally biased region" description="Polar residues" evidence="1">
    <location>
        <begin position="69"/>
        <end position="78"/>
    </location>
</feature>
<dbReference type="PANTHER" id="PTHR43718:SF2">
    <property type="entry name" value="LON PROTEASE HOMOLOG, MITOCHONDRIAL"/>
    <property type="match status" value="1"/>
</dbReference>
<dbReference type="GO" id="GO:0016887">
    <property type="term" value="F:ATP hydrolysis activity"/>
    <property type="evidence" value="ECO:0007669"/>
    <property type="project" value="InterPro"/>
</dbReference>
<organism evidence="3">
    <name type="scientific">viral metagenome</name>
    <dbReference type="NCBI Taxonomy" id="1070528"/>
    <lineage>
        <taxon>unclassified sequences</taxon>
        <taxon>metagenomes</taxon>
        <taxon>organismal metagenomes</taxon>
    </lineage>
</organism>
<feature type="compositionally biased region" description="Acidic residues" evidence="1">
    <location>
        <begin position="79"/>
        <end position="93"/>
    </location>
</feature>
<dbReference type="Gene3D" id="1.10.8.60">
    <property type="match status" value="1"/>
</dbReference>
<feature type="domain" description="ATPase AAA-type core" evidence="2">
    <location>
        <begin position="365"/>
        <end position="503"/>
    </location>
</feature>
<dbReference type="SUPFAM" id="SSF52540">
    <property type="entry name" value="P-loop containing nucleoside triphosphate hydrolases"/>
    <property type="match status" value="1"/>
</dbReference>
<feature type="region of interest" description="Disordered" evidence="1">
    <location>
        <begin position="32"/>
        <end position="93"/>
    </location>
</feature>
<dbReference type="EMBL" id="MN739254">
    <property type="protein sequence ID" value="QHS95621.1"/>
    <property type="molecule type" value="Genomic_DNA"/>
</dbReference>
<evidence type="ECO:0000313" key="3">
    <source>
        <dbReference type="EMBL" id="QHS95621.1"/>
    </source>
</evidence>
<dbReference type="GO" id="GO:0004176">
    <property type="term" value="F:ATP-dependent peptidase activity"/>
    <property type="evidence" value="ECO:0007669"/>
    <property type="project" value="InterPro"/>
</dbReference>
<accession>A0A6C0BV37</accession>
<dbReference type="InterPro" id="IPR027065">
    <property type="entry name" value="Lon_Prtase"/>
</dbReference>
<dbReference type="Gene3D" id="3.40.50.300">
    <property type="entry name" value="P-loop containing nucleotide triphosphate hydrolases"/>
    <property type="match status" value="1"/>
</dbReference>
<dbReference type="Pfam" id="PF00004">
    <property type="entry name" value="AAA"/>
    <property type="match status" value="1"/>
</dbReference>
<dbReference type="AlphaFoldDB" id="A0A6C0BV37"/>
<reference evidence="3" key="1">
    <citation type="journal article" date="2020" name="Nature">
        <title>Giant virus diversity and host interactions through global metagenomics.</title>
        <authorList>
            <person name="Schulz F."/>
            <person name="Roux S."/>
            <person name="Paez-Espino D."/>
            <person name="Jungbluth S."/>
            <person name="Walsh D.A."/>
            <person name="Denef V.J."/>
            <person name="McMahon K.D."/>
            <person name="Konstantinidis K.T."/>
            <person name="Eloe-Fadrosh E.A."/>
            <person name="Kyrpides N.C."/>
            <person name="Woyke T."/>
        </authorList>
    </citation>
    <scope>NUCLEOTIDE SEQUENCE</scope>
    <source>
        <strain evidence="3">GVMAG-M-3300018868-6</strain>
    </source>
</reference>
<dbReference type="GO" id="GO:0005759">
    <property type="term" value="C:mitochondrial matrix"/>
    <property type="evidence" value="ECO:0007669"/>
    <property type="project" value="TreeGrafter"/>
</dbReference>
<name>A0A6C0BV37_9ZZZZ</name>
<sequence>MPRTSNISDSSDVEDFDNGEFKKMLGKIFPSKHMKKEIEKMEKIDKKIATKSKNKRTKSESSTDEEYVPSSTPVSETDYSTEESIDSEEVEDLVEDQKMNVVFTFMPNNRMMLKNQDETSDSEDEEENESSSSEEEEEDKSIREIKTPKYKEIIEMMKAYQTDKFKGRDVFIKKVERIVAEEEKKHEKAVLKKLAKHEKTEKKTNNKKFRKLLRTRNDMDDVGYFDTLDVSSQSNIVSKLSELNEHNKVDKPYRISLIEADIPVTFKTIALKKINSLEYMDAGDGEYYKVKHWVDGFMATPFGKYQQLPITMATHGIDEIHAFMENAKSTLDSVVYGMDDAKHQIMQMIGQWISNPSSVGTAIAIQGPMGTGKTTLVKEGISKILNRPFAFIPLGGATDSSFLEGHSYTYEGSCWGRIVDILMQSKCMNPVFYFDELDKVSDTPKGEEIIGILTHLTDTTQNSQFHDKYFSNIDFDLSKAMFIFSYNDESKVNPILRDRMYRIRTDGYKSQDKLIIANNYLLPKIRDAVNINEGEIIIPEETINYINAHLTETEKGVRNLKRCLEIIHTKLNLFRLMKPGANVFDNSLKTVAFPFVVTPDVVDSLIKKAGDGFPVNMYC</sequence>
<dbReference type="GO" id="GO:0005524">
    <property type="term" value="F:ATP binding"/>
    <property type="evidence" value="ECO:0007669"/>
    <property type="project" value="InterPro"/>
</dbReference>
<feature type="region of interest" description="Disordered" evidence="1">
    <location>
        <begin position="109"/>
        <end position="144"/>
    </location>
</feature>
<dbReference type="GO" id="GO:0003697">
    <property type="term" value="F:single-stranded DNA binding"/>
    <property type="evidence" value="ECO:0007669"/>
    <property type="project" value="TreeGrafter"/>
</dbReference>
<dbReference type="PANTHER" id="PTHR43718">
    <property type="entry name" value="LON PROTEASE"/>
    <property type="match status" value="1"/>
</dbReference>
<dbReference type="GO" id="GO:0004252">
    <property type="term" value="F:serine-type endopeptidase activity"/>
    <property type="evidence" value="ECO:0007669"/>
    <property type="project" value="InterPro"/>
</dbReference>
<feature type="compositionally biased region" description="Basic and acidic residues" evidence="1">
    <location>
        <begin position="36"/>
        <end position="48"/>
    </location>
</feature>
<dbReference type="InterPro" id="IPR027417">
    <property type="entry name" value="P-loop_NTPase"/>
</dbReference>